<dbReference type="EMBL" id="JALN02000004">
    <property type="protein sequence ID" value="KDE96730.1"/>
    <property type="molecule type" value="Genomic_DNA"/>
</dbReference>
<accession>A0A064C8V9</accession>
<name>A0A064C8V9_9MYCO</name>
<reference evidence="1" key="1">
    <citation type="submission" date="2014-05" db="EMBL/GenBank/DDBJ databases">
        <title>Genome sequence of Mycobacterium aromaticivorans strain JS19b1T (= DSM 45407T).</title>
        <authorList>
            <person name="Kwak Y."/>
            <person name="Park G.-S."/>
            <person name="Li Q.X."/>
            <person name="Lee S.-E."/>
            <person name="Shin J.-H."/>
        </authorList>
    </citation>
    <scope>NUCLEOTIDE SEQUENCE [LARGE SCALE GENOMIC DNA]</scope>
    <source>
        <strain evidence="1">JS19b1</strain>
    </source>
</reference>
<gene>
    <name evidence="1" type="ORF">Y900_030860</name>
</gene>
<dbReference type="Proteomes" id="UP000022835">
    <property type="component" value="Unassembled WGS sequence"/>
</dbReference>
<keyword evidence="2" id="KW-1185">Reference proteome</keyword>
<dbReference type="eggNOG" id="ENOG503242N">
    <property type="taxonomic scope" value="Bacteria"/>
</dbReference>
<dbReference type="AlphaFoldDB" id="A0A064C8V9"/>
<evidence type="ECO:0000313" key="2">
    <source>
        <dbReference type="Proteomes" id="UP000022835"/>
    </source>
</evidence>
<proteinExistence type="predicted"/>
<evidence type="ECO:0000313" key="1">
    <source>
        <dbReference type="EMBL" id="KDE96730.1"/>
    </source>
</evidence>
<organism evidence="1 2">
    <name type="scientific">Mycolicibacterium aromaticivorans JS19b1 = JCM 16368</name>
    <dbReference type="NCBI Taxonomy" id="1440774"/>
    <lineage>
        <taxon>Bacteria</taxon>
        <taxon>Bacillati</taxon>
        <taxon>Actinomycetota</taxon>
        <taxon>Actinomycetes</taxon>
        <taxon>Mycobacteriales</taxon>
        <taxon>Mycobacteriaceae</taxon>
        <taxon>Mycolicibacterium</taxon>
    </lineage>
</organism>
<comment type="caution">
    <text evidence="1">The sequence shown here is derived from an EMBL/GenBank/DDBJ whole genome shotgun (WGS) entry which is preliminary data.</text>
</comment>
<protein>
    <submittedName>
        <fullName evidence="1">Uncharacterized protein</fullName>
    </submittedName>
</protein>
<sequence length="182" mass="19518">MLPNVTEQVSVYVVNDEQHQIAIDPWSSPPTTPVVVKLGDDDHNQLHIEVKLRLQDASGLNSGVDLGAQWAPGTVPVAGQTHISNAVNKTPQSAPHDLVDPVIPLPLSLDKDKDRTPTVVTMMMSTNPNDNRDNAGKITSGTFHCGYNPAPVSLFVSPSGNPDPDKKLVTVIPVYVLKTCTS</sequence>